<dbReference type="PANTHER" id="PTHR33332">
    <property type="entry name" value="REVERSE TRANSCRIPTASE DOMAIN-CONTAINING PROTEIN"/>
    <property type="match status" value="1"/>
</dbReference>
<dbReference type="GO" id="GO:0016706">
    <property type="term" value="F:2-oxoglutarate-dependent dioxygenase activity"/>
    <property type="evidence" value="ECO:0007669"/>
    <property type="project" value="InterPro"/>
</dbReference>
<organism evidence="2">
    <name type="scientific">Nothobranchius rachovii</name>
    <name type="common">bluefin notho</name>
    <dbReference type="NCBI Taxonomy" id="451742"/>
    <lineage>
        <taxon>Eukaryota</taxon>
        <taxon>Metazoa</taxon>
        <taxon>Chordata</taxon>
        <taxon>Craniata</taxon>
        <taxon>Vertebrata</taxon>
        <taxon>Euteleostomi</taxon>
        <taxon>Actinopterygii</taxon>
        <taxon>Neopterygii</taxon>
        <taxon>Teleostei</taxon>
        <taxon>Neoteleostei</taxon>
        <taxon>Acanthomorphata</taxon>
        <taxon>Ovalentaria</taxon>
        <taxon>Atherinomorphae</taxon>
        <taxon>Cyprinodontiformes</taxon>
        <taxon>Nothobranchiidae</taxon>
        <taxon>Nothobranchius</taxon>
    </lineage>
</organism>
<dbReference type="Pfam" id="PF09004">
    <property type="entry name" value="ALKBH8_N"/>
    <property type="match status" value="1"/>
</dbReference>
<evidence type="ECO:0000313" key="2">
    <source>
        <dbReference type="EMBL" id="SBR78811.1"/>
    </source>
</evidence>
<evidence type="ECO:0000259" key="1">
    <source>
        <dbReference type="Pfam" id="PF09004"/>
    </source>
</evidence>
<proteinExistence type="predicted"/>
<dbReference type="AlphaFoldDB" id="A0A1A8PC17"/>
<accession>A0A1A8PC17</accession>
<dbReference type="EMBL" id="HAEH01006283">
    <property type="protein sequence ID" value="SBR78811.1"/>
    <property type="molecule type" value="Transcribed_RNA"/>
</dbReference>
<protein>
    <recommendedName>
        <fullName evidence="1">Alkylated DNA repair protein AlkB homologue 8 N-terminal domain-containing protein</fullName>
    </recommendedName>
</protein>
<dbReference type="InterPro" id="IPR015095">
    <property type="entry name" value="AlkB_hom8_N"/>
</dbReference>
<sequence>MTTWLGLKKEAHHHLQWDSLVDRSGFSDVSCWGNVAGCPSSSSENNLSLNTKKTKELIVDFRRHSTDLAPLYINGECVERVHTFRFLGVLISADISWAENISAVIKKAQQRLHFLRVLRKYKLNTDLLLTFYRSSIESLLTYCITVWYGSCTKADRVRLQSVVKTAQKIIGCPLPSMMDIYSSRCLSRAANIIKDSSHPGFNMFRLLPSGKRYRCINTKTHRLKNSFFPKAITTLNSHMHR</sequence>
<gene>
    <name evidence="2" type="primary">Nfu_g_1_025716</name>
</gene>
<name>A0A1A8PC17_9TELE</name>
<feature type="domain" description="Alkylated DNA repair protein AlkB homologue 8 N-terminal" evidence="1">
    <location>
        <begin position="97"/>
        <end position="138"/>
    </location>
</feature>
<reference evidence="2" key="2">
    <citation type="submission" date="2016-06" db="EMBL/GenBank/DDBJ databases">
        <title>The genome of a short-lived fish provides insights into sex chromosome evolution and the genetic control of aging.</title>
        <authorList>
            <person name="Reichwald K."/>
            <person name="Felder M."/>
            <person name="Petzold A."/>
            <person name="Koch P."/>
            <person name="Groth M."/>
            <person name="Platzer M."/>
        </authorList>
    </citation>
    <scope>NUCLEOTIDE SEQUENCE</scope>
    <source>
        <tissue evidence="2">Brain</tissue>
    </source>
</reference>
<dbReference type="GO" id="GO:0008168">
    <property type="term" value="F:methyltransferase activity"/>
    <property type="evidence" value="ECO:0007669"/>
    <property type="project" value="InterPro"/>
</dbReference>
<reference evidence="2" key="1">
    <citation type="submission" date="2016-05" db="EMBL/GenBank/DDBJ databases">
        <authorList>
            <person name="Lavstsen T."/>
            <person name="Jespersen J.S."/>
        </authorList>
    </citation>
    <scope>NUCLEOTIDE SEQUENCE</scope>
    <source>
        <tissue evidence="2">Brain</tissue>
    </source>
</reference>